<keyword evidence="11 17" id="KW-0472">Membrane</keyword>
<dbReference type="AlphaFoldDB" id="A0AAE0NLA9"/>
<dbReference type="GO" id="GO:0005886">
    <property type="term" value="C:plasma membrane"/>
    <property type="evidence" value="ECO:0007669"/>
    <property type="project" value="UniProtKB-SubCell"/>
</dbReference>
<feature type="domain" description="CFEM" evidence="19">
    <location>
        <begin position="1"/>
        <end position="111"/>
    </location>
</feature>
<dbReference type="GO" id="GO:0098552">
    <property type="term" value="C:side of membrane"/>
    <property type="evidence" value="ECO:0007669"/>
    <property type="project" value="UniProtKB-KW"/>
</dbReference>
<organism evidence="20 21">
    <name type="scientific">Lasiosphaeria ovina</name>
    <dbReference type="NCBI Taxonomy" id="92902"/>
    <lineage>
        <taxon>Eukaryota</taxon>
        <taxon>Fungi</taxon>
        <taxon>Dikarya</taxon>
        <taxon>Ascomycota</taxon>
        <taxon>Pezizomycotina</taxon>
        <taxon>Sordariomycetes</taxon>
        <taxon>Sordariomycetidae</taxon>
        <taxon>Sordariales</taxon>
        <taxon>Lasiosphaeriaceae</taxon>
        <taxon>Lasiosphaeria</taxon>
    </lineage>
</organism>
<sequence length="179" mass="17145">MKAALALVAATVGAVLAQDLSGQPTCATACLISAISAAGCGPSDMACQCGPTQTTIVNNVVPCLLASCTSGTDILQASRAGEAQCSSFLATAATTTPASTTSAATTAGPTSVPTSVGTISQTSFFPGSNTTITTPSLSNTPTPTPSTTSTKSTSTNAAATPVALGAGVVLGFLGLIAAL</sequence>
<evidence type="ECO:0000256" key="2">
    <source>
        <dbReference type="ARBA" id="ARBA00004613"/>
    </source>
</evidence>
<keyword evidence="17" id="KW-0812">Transmembrane</keyword>
<evidence type="ECO:0000256" key="12">
    <source>
        <dbReference type="ARBA" id="ARBA00023157"/>
    </source>
</evidence>
<comment type="similarity">
    <text evidence="3">Belongs to the RBT5 family.</text>
</comment>
<keyword evidence="7" id="KW-0336">GPI-anchor</keyword>
<feature type="region of interest" description="Disordered" evidence="16">
    <location>
        <begin position="99"/>
        <end position="156"/>
    </location>
</feature>
<evidence type="ECO:0000256" key="8">
    <source>
        <dbReference type="ARBA" id="ARBA00022723"/>
    </source>
</evidence>
<keyword evidence="5" id="KW-0964">Secreted</keyword>
<dbReference type="PANTHER" id="PTHR37928">
    <property type="entry name" value="CFEM DOMAIN PROTEIN (AFU_ORTHOLOGUE AFUA_6G14090)"/>
    <property type="match status" value="1"/>
</dbReference>
<keyword evidence="13" id="KW-0325">Glycoprotein</keyword>
<evidence type="ECO:0000256" key="1">
    <source>
        <dbReference type="ARBA" id="ARBA00004609"/>
    </source>
</evidence>
<evidence type="ECO:0000256" key="6">
    <source>
        <dbReference type="ARBA" id="ARBA00022617"/>
    </source>
</evidence>
<evidence type="ECO:0000256" key="3">
    <source>
        <dbReference type="ARBA" id="ARBA00010031"/>
    </source>
</evidence>
<evidence type="ECO:0000313" key="20">
    <source>
        <dbReference type="EMBL" id="KAK3383540.1"/>
    </source>
</evidence>
<evidence type="ECO:0000256" key="18">
    <source>
        <dbReference type="SAM" id="SignalP"/>
    </source>
</evidence>
<keyword evidence="10 15" id="KW-0408">Iron</keyword>
<evidence type="ECO:0000259" key="19">
    <source>
        <dbReference type="PROSITE" id="PS52012"/>
    </source>
</evidence>
<keyword evidence="12 15" id="KW-1015">Disulfide bond</keyword>
<evidence type="ECO:0000256" key="14">
    <source>
        <dbReference type="ARBA" id="ARBA00023288"/>
    </source>
</evidence>
<evidence type="ECO:0000256" key="10">
    <source>
        <dbReference type="ARBA" id="ARBA00023004"/>
    </source>
</evidence>
<feature type="transmembrane region" description="Helical" evidence="17">
    <location>
        <begin position="158"/>
        <end position="178"/>
    </location>
</feature>
<comment type="caution">
    <text evidence="20">The sequence shown here is derived from an EMBL/GenBank/DDBJ whole genome shotgun (WGS) entry which is preliminary data.</text>
</comment>
<evidence type="ECO:0000256" key="16">
    <source>
        <dbReference type="SAM" id="MobiDB-lite"/>
    </source>
</evidence>
<dbReference type="InterPro" id="IPR051735">
    <property type="entry name" value="CFEM_domain"/>
</dbReference>
<keyword evidence="17" id="KW-1133">Transmembrane helix</keyword>
<proteinExistence type="inferred from homology"/>
<keyword evidence="9 18" id="KW-0732">Signal</keyword>
<keyword evidence="6 15" id="KW-0349">Heme</keyword>
<reference evidence="20" key="1">
    <citation type="journal article" date="2023" name="Mol. Phylogenet. Evol.">
        <title>Genome-scale phylogeny and comparative genomics of the fungal order Sordariales.</title>
        <authorList>
            <person name="Hensen N."/>
            <person name="Bonometti L."/>
            <person name="Westerberg I."/>
            <person name="Brannstrom I.O."/>
            <person name="Guillou S."/>
            <person name="Cros-Aarteil S."/>
            <person name="Calhoun S."/>
            <person name="Haridas S."/>
            <person name="Kuo A."/>
            <person name="Mondo S."/>
            <person name="Pangilinan J."/>
            <person name="Riley R."/>
            <person name="LaButti K."/>
            <person name="Andreopoulos B."/>
            <person name="Lipzen A."/>
            <person name="Chen C."/>
            <person name="Yan M."/>
            <person name="Daum C."/>
            <person name="Ng V."/>
            <person name="Clum A."/>
            <person name="Steindorff A."/>
            <person name="Ohm R.A."/>
            <person name="Martin F."/>
            <person name="Silar P."/>
            <person name="Natvig D.O."/>
            <person name="Lalanne C."/>
            <person name="Gautier V."/>
            <person name="Ament-Velasquez S.L."/>
            <person name="Kruys A."/>
            <person name="Hutchinson M.I."/>
            <person name="Powell A.J."/>
            <person name="Barry K."/>
            <person name="Miller A.N."/>
            <person name="Grigoriev I.V."/>
            <person name="Debuchy R."/>
            <person name="Gladieux P."/>
            <person name="Hiltunen Thoren M."/>
            <person name="Johannesson H."/>
        </authorList>
    </citation>
    <scope>NUCLEOTIDE SEQUENCE</scope>
    <source>
        <strain evidence="20">CBS 958.72</strain>
    </source>
</reference>
<dbReference type="EMBL" id="JAULSN010000001">
    <property type="protein sequence ID" value="KAK3383540.1"/>
    <property type="molecule type" value="Genomic_DNA"/>
</dbReference>
<protein>
    <recommendedName>
        <fullName evidence="19">CFEM domain-containing protein</fullName>
    </recommendedName>
</protein>
<evidence type="ECO:0000256" key="5">
    <source>
        <dbReference type="ARBA" id="ARBA00022525"/>
    </source>
</evidence>
<evidence type="ECO:0000256" key="7">
    <source>
        <dbReference type="ARBA" id="ARBA00022622"/>
    </source>
</evidence>
<name>A0AAE0NLA9_9PEZI</name>
<evidence type="ECO:0000256" key="15">
    <source>
        <dbReference type="PROSITE-ProRule" id="PRU01356"/>
    </source>
</evidence>
<feature type="compositionally biased region" description="Low complexity" evidence="16">
    <location>
        <begin position="128"/>
        <end position="156"/>
    </location>
</feature>
<keyword evidence="4" id="KW-1003">Cell membrane</keyword>
<evidence type="ECO:0000256" key="9">
    <source>
        <dbReference type="ARBA" id="ARBA00022729"/>
    </source>
</evidence>
<dbReference type="PROSITE" id="PS52012">
    <property type="entry name" value="CFEM"/>
    <property type="match status" value="1"/>
</dbReference>
<feature type="chain" id="PRO_5042168686" description="CFEM domain-containing protein" evidence="18">
    <location>
        <begin position="18"/>
        <end position="179"/>
    </location>
</feature>
<feature type="compositionally biased region" description="Polar residues" evidence="16">
    <location>
        <begin position="116"/>
        <end position="127"/>
    </location>
</feature>
<dbReference type="Proteomes" id="UP001287356">
    <property type="component" value="Unassembled WGS sequence"/>
</dbReference>
<comment type="caution">
    <text evidence="15">Lacks conserved residue(s) required for the propagation of feature annotation.</text>
</comment>
<dbReference type="GO" id="GO:0005576">
    <property type="term" value="C:extracellular region"/>
    <property type="evidence" value="ECO:0007669"/>
    <property type="project" value="UniProtKB-SubCell"/>
</dbReference>
<evidence type="ECO:0000256" key="13">
    <source>
        <dbReference type="ARBA" id="ARBA00023180"/>
    </source>
</evidence>
<dbReference type="InterPro" id="IPR008427">
    <property type="entry name" value="Extracellular_membr_CFEM_dom"/>
</dbReference>
<keyword evidence="8 15" id="KW-0479">Metal-binding</keyword>
<feature type="disulfide bond" evidence="15">
    <location>
        <begin position="40"/>
        <end position="47"/>
    </location>
</feature>
<reference evidence="20" key="2">
    <citation type="submission" date="2023-06" db="EMBL/GenBank/DDBJ databases">
        <authorList>
            <consortium name="Lawrence Berkeley National Laboratory"/>
            <person name="Haridas S."/>
            <person name="Hensen N."/>
            <person name="Bonometti L."/>
            <person name="Westerberg I."/>
            <person name="Brannstrom I.O."/>
            <person name="Guillou S."/>
            <person name="Cros-Aarteil S."/>
            <person name="Calhoun S."/>
            <person name="Kuo A."/>
            <person name="Mondo S."/>
            <person name="Pangilinan J."/>
            <person name="Riley R."/>
            <person name="Labutti K."/>
            <person name="Andreopoulos B."/>
            <person name="Lipzen A."/>
            <person name="Chen C."/>
            <person name="Yanf M."/>
            <person name="Daum C."/>
            <person name="Ng V."/>
            <person name="Clum A."/>
            <person name="Steindorff A."/>
            <person name="Ohm R."/>
            <person name="Martin F."/>
            <person name="Silar P."/>
            <person name="Natvig D."/>
            <person name="Lalanne C."/>
            <person name="Gautier V."/>
            <person name="Ament-Velasquez S.L."/>
            <person name="Kruys A."/>
            <person name="Hutchinson M.I."/>
            <person name="Powell A.J."/>
            <person name="Barry K."/>
            <person name="Miller A.N."/>
            <person name="Grigoriev I.V."/>
            <person name="Debuchy R."/>
            <person name="Gladieux P."/>
            <person name="Thoren M.H."/>
            <person name="Johannesson H."/>
        </authorList>
    </citation>
    <scope>NUCLEOTIDE SEQUENCE</scope>
    <source>
        <strain evidence="20">CBS 958.72</strain>
    </source>
</reference>
<feature type="compositionally biased region" description="Low complexity" evidence="16">
    <location>
        <begin position="99"/>
        <end position="115"/>
    </location>
</feature>
<keyword evidence="21" id="KW-1185">Reference proteome</keyword>
<evidence type="ECO:0000256" key="17">
    <source>
        <dbReference type="SAM" id="Phobius"/>
    </source>
</evidence>
<evidence type="ECO:0000256" key="11">
    <source>
        <dbReference type="ARBA" id="ARBA00023136"/>
    </source>
</evidence>
<dbReference type="PANTHER" id="PTHR37928:SF2">
    <property type="entry name" value="GPI ANCHORED CFEM DOMAIN PROTEIN (AFU_ORTHOLOGUE AFUA_6G10580)"/>
    <property type="match status" value="1"/>
</dbReference>
<feature type="signal peptide" evidence="18">
    <location>
        <begin position="1"/>
        <end position="17"/>
    </location>
</feature>
<keyword evidence="14" id="KW-0449">Lipoprotein</keyword>
<dbReference type="GO" id="GO:0046872">
    <property type="term" value="F:metal ion binding"/>
    <property type="evidence" value="ECO:0007669"/>
    <property type="project" value="UniProtKB-UniRule"/>
</dbReference>
<evidence type="ECO:0000313" key="21">
    <source>
        <dbReference type="Proteomes" id="UP001287356"/>
    </source>
</evidence>
<evidence type="ECO:0000256" key="4">
    <source>
        <dbReference type="ARBA" id="ARBA00022475"/>
    </source>
</evidence>
<feature type="binding site" description="axial binding residue" evidence="15">
    <location>
        <position position="44"/>
    </location>
    <ligand>
        <name>heme</name>
        <dbReference type="ChEBI" id="CHEBI:30413"/>
    </ligand>
    <ligandPart>
        <name>Fe</name>
        <dbReference type="ChEBI" id="CHEBI:18248"/>
    </ligandPart>
</feature>
<comment type="subcellular location">
    <subcellularLocation>
        <location evidence="1">Cell membrane</location>
        <topology evidence="1">Lipid-anchor</topology>
        <topology evidence="1">GPI-anchor</topology>
    </subcellularLocation>
    <subcellularLocation>
        <location evidence="2">Secreted</location>
    </subcellularLocation>
</comment>
<gene>
    <name evidence="20" type="ORF">B0T24DRAFT_605369</name>
</gene>
<dbReference type="Pfam" id="PF05730">
    <property type="entry name" value="CFEM"/>
    <property type="match status" value="1"/>
</dbReference>
<accession>A0AAE0NLA9</accession>